<protein>
    <recommendedName>
        <fullName evidence="2">histidine kinase</fullName>
        <ecNumber evidence="2">2.7.13.3</ecNumber>
    </recommendedName>
</protein>
<dbReference type="InterPro" id="IPR003594">
    <property type="entry name" value="HATPase_dom"/>
</dbReference>
<evidence type="ECO:0000313" key="9">
    <source>
        <dbReference type="EMBL" id="MFC5067437.1"/>
    </source>
</evidence>
<evidence type="ECO:0000256" key="1">
    <source>
        <dbReference type="ARBA" id="ARBA00000085"/>
    </source>
</evidence>
<dbReference type="SMART" id="SM00388">
    <property type="entry name" value="HisKA"/>
    <property type="match status" value="1"/>
</dbReference>
<keyword evidence="10" id="KW-1185">Reference proteome</keyword>
<dbReference type="EC" id="2.7.13.3" evidence="2"/>
<dbReference type="InterPro" id="IPR036890">
    <property type="entry name" value="HATPase_C_sf"/>
</dbReference>
<evidence type="ECO:0000256" key="4">
    <source>
        <dbReference type="ARBA" id="ARBA00022679"/>
    </source>
</evidence>
<dbReference type="InterPro" id="IPR003661">
    <property type="entry name" value="HisK_dim/P_dom"/>
</dbReference>
<dbReference type="SUPFAM" id="SSF55874">
    <property type="entry name" value="ATPase domain of HSP90 chaperone/DNA topoisomerase II/histidine kinase"/>
    <property type="match status" value="1"/>
</dbReference>
<evidence type="ECO:0000256" key="5">
    <source>
        <dbReference type="ARBA" id="ARBA00022777"/>
    </source>
</evidence>
<keyword evidence="6" id="KW-0902">Two-component regulatory system</keyword>
<reference evidence="10" key="1">
    <citation type="journal article" date="2019" name="Int. J. Syst. Evol. Microbiol.">
        <title>The Global Catalogue of Microorganisms (GCM) 10K type strain sequencing project: providing services to taxonomists for standard genome sequencing and annotation.</title>
        <authorList>
            <consortium name="The Broad Institute Genomics Platform"/>
            <consortium name="The Broad Institute Genome Sequencing Center for Infectious Disease"/>
            <person name="Wu L."/>
            <person name="Ma J."/>
        </authorList>
    </citation>
    <scope>NUCLEOTIDE SEQUENCE [LARGE SCALE GENOMIC DNA]</scope>
    <source>
        <strain evidence="10">CGMCC 1.16444</strain>
    </source>
</reference>
<comment type="caution">
    <text evidence="9">The sequence shown here is derived from an EMBL/GenBank/DDBJ whole genome shotgun (WGS) entry which is preliminary data.</text>
</comment>
<evidence type="ECO:0000256" key="7">
    <source>
        <dbReference type="SAM" id="Phobius"/>
    </source>
</evidence>
<dbReference type="InterPro" id="IPR036097">
    <property type="entry name" value="HisK_dim/P_sf"/>
</dbReference>
<dbReference type="Gene3D" id="1.10.287.130">
    <property type="match status" value="1"/>
</dbReference>
<keyword evidence="9" id="KW-0547">Nucleotide-binding</keyword>
<evidence type="ECO:0000256" key="6">
    <source>
        <dbReference type="ARBA" id="ARBA00023012"/>
    </source>
</evidence>
<dbReference type="InterPro" id="IPR005467">
    <property type="entry name" value="His_kinase_dom"/>
</dbReference>
<dbReference type="PROSITE" id="PS50109">
    <property type="entry name" value="HIS_KIN"/>
    <property type="match status" value="1"/>
</dbReference>
<dbReference type="Proteomes" id="UP001595796">
    <property type="component" value="Unassembled WGS sequence"/>
</dbReference>
<evidence type="ECO:0000259" key="8">
    <source>
        <dbReference type="PROSITE" id="PS50109"/>
    </source>
</evidence>
<accession>A0ABV9Z0Y8</accession>
<evidence type="ECO:0000313" key="10">
    <source>
        <dbReference type="Proteomes" id="UP001595796"/>
    </source>
</evidence>
<keyword evidence="7" id="KW-0472">Membrane</keyword>
<comment type="catalytic activity">
    <reaction evidence="1">
        <text>ATP + protein L-histidine = ADP + protein N-phospho-L-histidine.</text>
        <dbReference type="EC" id="2.7.13.3"/>
    </reaction>
</comment>
<keyword evidence="9" id="KW-0067">ATP-binding</keyword>
<proteinExistence type="predicted"/>
<keyword evidence="7" id="KW-1133">Transmembrane helix</keyword>
<dbReference type="InterPro" id="IPR004358">
    <property type="entry name" value="Sig_transdc_His_kin-like_C"/>
</dbReference>
<keyword evidence="5" id="KW-0418">Kinase</keyword>
<dbReference type="CDD" id="cd00082">
    <property type="entry name" value="HisKA"/>
    <property type="match status" value="1"/>
</dbReference>
<dbReference type="PANTHER" id="PTHR45453:SF1">
    <property type="entry name" value="PHOSPHATE REGULON SENSOR PROTEIN PHOR"/>
    <property type="match status" value="1"/>
</dbReference>
<dbReference type="EMBL" id="JBHSJF010000005">
    <property type="protein sequence ID" value="MFC5067437.1"/>
    <property type="molecule type" value="Genomic_DNA"/>
</dbReference>
<organism evidence="9 10">
    <name type="scientific">Flaviflagellibacter deserti</name>
    <dbReference type="NCBI Taxonomy" id="2267266"/>
    <lineage>
        <taxon>Bacteria</taxon>
        <taxon>Pseudomonadati</taxon>
        <taxon>Pseudomonadota</taxon>
        <taxon>Alphaproteobacteria</taxon>
        <taxon>Hyphomicrobiales</taxon>
        <taxon>Flaviflagellibacter</taxon>
    </lineage>
</organism>
<keyword evidence="7" id="KW-0812">Transmembrane</keyword>
<sequence length="426" mass="46304">MTLVWDGKANAVEGSVFLRRLKRGRIAIGAALVVLAALWGLGLLPLWIAALSAIAVPLATAFTPLDDRATVPVSQTERDADPLAVALLEALNEPAILLTARGIVHEFNAPAIDVFGNLRTGDPVSFALRVPEILDAVRAVGTGGTARTVEYADRVPVDRWLEARIGPVWLDQADRERGNPQFVLLVLHDLTHLRRAERMRVDFVANASHELRTPLAALLGFIETLQGPAKADVSARERFLDIMRSQAARMSRLVDDLLSLSRIEQKQHLRPSTPVDPVEIVRSVVDSLSPLAGERGVEIRSSFPGTSVSVPGDRDELIRVVENLVENGIKYGQSGKRVDVSVTATGPEIRISVQDYGPGIPPEHLPRLTERFYRVDVGESREKGGTGLGLAIVKHIMARHRGRLLIESPSGGGARFTAVLNTRADE</sequence>
<keyword evidence="3" id="KW-0597">Phosphoprotein</keyword>
<dbReference type="Gene3D" id="3.30.565.10">
    <property type="entry name" value="Histidine kinase-like ATPase, C-terminal domain"/>
    <property type="match status" value="1"/>
</dbReference>
<dbReference type="RefSeq" id="WP_114956934.1">
    <property type="nucleotide sequence ID" value="NZ_JBHSJF010000005.1"/>
</dbReference>
<evidence type="ECO:0000256" key="2">
    <source>
        <dbReference type="ARBA" id="ARBA00012438"/>
    </source>
</evidence>
<dbReference type="PRINTS" id="PR00344">
    <property type="entry name" value="BCTRLSENSOR"/>
</dbReference>
<dbReference type="CDD" id="cd00075">
    <property type="entry name" value="HATPase"/>
    <property type="match status" value="1"/>
</dbReference>
<keyword evidence="4" id="KW-0808">Transferase</keyword>
<dbReference type="GO" id="GO:0005524">
    <property type="term" value="F:ATP binding"/>
    <property type="evidence" value="ECO:0007669"/>
    <property type="project" value="UniProtKB-KW"/>
</dbReference>
<dbReference type="Pfam" id="PF02518">
    <property type="entry name" value="HATPase_c"/>
    <property type="match status" value="1"/>
</dbReference>
<feature type="domain" description="Histidine kinase" evidence="8">
    <location>
        <begin position="206"/>
        <end position="424"/>
    </location>
</feature>
<dbReference type="PANTHER" id="PTHR45453">
    <property type="entry name" value="PHOSPHATE REGULON SENSOR PROTEIN PHOR"/>
    <property type="match status" value="1"/>
</dbReference>
<dbReference type="SMART" id="SM00387">
    <property type="entry name" value="HATPase_c"/>
    <property type="match status" value="1"/>
</dbReference>
<dbReference type="SUPFAM" id="SSF47384">
    <property type="entry name" value="Homodimeric domain of signal transducing histidine kinase"/>
    <property type="match status" value="1"/>
</dbReference>
<feature type="transmembrane region" description="Helical" evidence="7">
    <location>
        <begin position="26"/>
        <end position="48"/>
    </location>
</feature>
<name>A0ABV9Z0Y8_9HYPH</name>
<evidence type="ECO:0000256" key="3">
    <source>
        <dbReference type="ARBA" id="ARBA00022553"/>
    </source>
</evidence>
<dbReference type="InterPro" id="IPR050351">
    <property type="entry name" value="BphY/WalK/GraS-like"/>
</dbReference>
<gene>
    <name evidence="9" type="ORF">ACFPFW_05340</name>
</gene>
<dbReference type="Pfam" id="PF00512">
    <property type="entry name" value="HisKA"/>
    <property type="match status" value="1"/>
</dbReference>